<sequence>MKRQLLLAAAVLTTGSLFGLLSPAAQAHGYYKNPPPPRHYEARPAPRPGHAWVPGHYERARGNYAWRGGHWESARPGHRYVPDRWVKGPHGWYRRPGHWTR</sequence>
<feature type="signal peptide" evidence="1">
    <location>
        <begin position="1"/>
        <end position="27"/>
    </location>
</feature>
<organism evidence="2 3">
    <name type="scientific">Cupriavidus agavae</name>
    <dbReference type="NCBI Taxonomy" id="1001822"/>
    <lineage>
        <taxon>Bacteria</taxon>
        <taxon>Pseudomonadati</taxon>
        <taxon>Pseudomonadota</taxon>
        <taxon>Betaproteobacteria</taxon>
        <taxon>Burkholderiales</taxon>
        <taxon>Burkholderiaceae</taxon>
        <taxon>Cupriavidus</taxon>
    </lineage>
</organism>
<name>A0A4Q7RF78_9BURK</name>
<accession>A0A4Q7RF78</accession>
<dbReference type="RefSeq" id="WP_130393255.1">
    <property type="nucleotide sequence ID" value="NZ_SGXM01000008.1"/>
</dbReference>
<reference evidence="2 3" key="1">
    <citation type="journal article" date="2015" name="Stand. Genomic Sci.">
        <title>Genomic Encyclopedia of Bacterial and Archaeal Type Strains, Phase III: the genomes of soil and plant-associated and newly described type strains.</title>
        <authorList>
            <person name="Whitman W.B."/>
            <person name="Woyke T."/>
            <person name="Klenk H.P."/>
            <person name="Zhou Y."/>
            <person name="Lilburn T.G."/>
            <person name="Beck B.J."/>
            <person name="De Vos P."/>
            <person name="Vandamme P."/>
            <person name="Eisen J.A."/>
            <person name="Garrity G."/>
            <person name="Hugenholtz P."/>
            <person name="Kyrpides N.C."/>
        </authorList>
    </citation>
    <scope>NUCLEOTIDE SEQUENCE [LARGE SCALE GENOMIC DNA]</scope>
    <source>
        <strain evidence="2 3">ASC-9842</strain>
    </source>
</reference>
<evidence type="ECO:0000313" key="2">
    <source>
        <dbReference type="EMBL" id="RZT31856.1"/>
    </source>
</evidence>
<protein>
    <submittedName>
        <fullName evidence="2">YXWGXW repeat-containing protein</fullName>
    </submittedName>
</protein>
<dbReference type="InterPro" id="IPR024447">
    <property type="entry name" value="YXWGXW_rpt"/>
</dbReference>
<gene>
    <name evidence="2" type="ORF">EV147_4356</name>
</gene>
<dbReference type="AlphaFoldDB" id="A0A4Q7RF78"/>
<dbReference type="OrthoDB" id="121499at2"/>
<comment type="caution">
    <text evidence="2">The sequence shown here is derived from an EMBL/GenBank/DDBJ whole genome shotgun (WGS) entry which is preliminary data.</text>
</comment>
<proteinExistence type="predicted"/>
<dbReference type="Proteomes" id="UP000291078">
    <property type="component" value="Unassembled WGS sequence"/>
</dbReference>
<dbReference type="EMBL" id="SGXM01000008">
    <property type="protein sequence ID" value="RZT31856.1"/>
    <property type="molecule type" value="Genomic_DNA"/>
</dbReference>
<keyword evidence="3" id="KW-1185">Reference proteome</keyword>
<evidence type="ECO:0000313" key="3">
    <source>
        <dbReference type="Proteomes" id="UP000291078"/>
    </source>
</evidence>
<feature type="chain" id="PRO_5020733142" evidence="1">
    <location>
        <begin position="28"/>
        <end position="101"/>
    </location>
</feature>
<evidence type="ECO:0000256" key="1">
    <source>
        <dbReference type="SAM" id="SignalP"/>
    </source>
</evidence>
<dbReference type="Pfam" id="PF12779">
    <property type="entry name" value="WXXGXW"/>
    <property type="match status" value="2"/>
</dbReference>
<keyword evidence="1" id="KW-0732">Signal</keyword>